<dbReference type="InParanoid" id="B8MQS1"/>
<dbReference type="RefSeq" id="XP_002486829.1">
    <property type="nucleotide sequence ID" value="XM_002486784.2"/>
</dbReference>
<reference evidence="2" key="1">
    <citation type="journal article" date="2015" name="Genome Announc.">
        <title>Genome sequence of the AIDS-associated pathogen Penicillium marneffei (ATCC18224) and its near taxonomic relative Talaromyces stipitatus (ATCC10500).</title>
        <authorList>
            <person name="Nierman W.C."/>
            <person name="Fedorova-Abrams N.D."/>
            <person name="Andrianopoulos A."/>
        </authorList>
    </citation>
    <scope>NUCLEOTIDE SEQUENCE [LARGE SCALE GENOMIC DNA]</scope>
    <source>
        <strain evidence="2">ATCC 10500 / CBS 375.48 / QM 6759 / NRRL 1006</strain>
    </source>
</reference>
<dbReference type="GeneID" id="8098190"/>
<protein>
    <recommendedName>
        <fullName evidence="3">Reverse transcriptase domain-containing protein</fullName>
    </recommendedName>
</protein>
<dbReference type="EMBL" id="EQ962659">
    <property type="protein sequence ID" value="EED12718.1"/>
    <property type="molecule type" value="Genomic_DNA"/>
</dbReference>
<gene>
    <name evidence="1" type="ORF">TSTA_052410</name>
</gene>
<dbReference type="AlphaFoldDB" id="B8MQS1"/>
<evidence type="ECO:0000313" key="1">
    <source>
        <dbReference type="EMBL" id="EED12718.1"/>
    </source>
</evidence>
<evidence type="ECO:0008006" key="3">
    <source>
        <dbReference type="Google" id="ProtNLM"/>
    </source>
</evidence>
<evidence type="ECO:0000313" key="2">
    <source>
        <dbReference type="Proteomes" id="UP000001745"/>
    </source>
</evidence>
<name>B8MQS1_TALSN</name>
<dbReference type="HOGENOM" id="CLU_861060_0_0_1"/>
<dbReference type="eggNOG" id="KOG1075">
    <property type="taxonomic scope" value="Eukaryota"/>
</dbReference>
<sequence length="315" mass="35744">LTRTQIDIDIPTHEPPRRRNWAAIDIKVLQELLSQLIVPRLVNALKSHIKLATVAFTAAIRKAVDQSVLWARLSAWSNPDFTRKCKEAVQTCRQLRCQLSNTHNPWIWRAYLQARNKKKCLQAIEQGPLGLWKLAKWAHSRNGVYKSGITSTLQDLDSHMAETVEAKTQLLREAFFPPISVTIEFPEILCHKIEHVICSIPPDKVLGEDGIPNSFWHKIIGILVIIDTLYEIFNACHLITIVLCKDGNRDYHIPKAYRPVALLNTLGKFLKAIIARHISYAMESEGLLPSSHLDGRKGISMDHAIQIILDRIRGA</sequence>
<dbReference type="OMA" id="NACHLIT"/>
<keyword evidence="2" id="KW-1185">Reference proteome</keyword>
<dbReference type="Proteomes" id="UP000001745">
    <property type="component" value="Unassembled WGS sequence"/>
</dbReference>
<dbReference type="STRING" id="441959.B8MQS1"/>
<feature type="non-terminal residue" evidence="1">
    <location>
        <position position="315"/>
    </location>
</feature>
<dbReference type="VEuPathDB" id="FungiDB:TSTA_052410"/>
<dbReference type="PhylomeDB" id="B8MQS1"/>
<accession>B8MQS1</accession>
<proteinExistence type="predicted"/>
<dbReference type="OrthoDB" id="5549573at2759"/>
<organism evidence="1 2">
    <name type="scientific">Talaromyces stipitatus (strain ATCC 10500 / CBS 375.48 / QM 6759 / NRRL 1006)</name>
    <name type="common">Penicillium stipitatum</name>
    <dbReference type="NCBI Taxonomy" id="441959"/>
    <lineage>
        <taxon>Eukaryota</taxon>
        <taxon>Fungi</taxon>
        <taxon>Dikarya</taxon>
        <taxon>Ascomycota</taxon>
        <taxon>Pezizomycotina</taxon>
        <taxon>Eurotiomycetes</taxon>
        <taxon>Eurotiomycetidae</taxon>
        <taxon>Eurotiales</taxon>
        <taxon>Trichocomaceae</taxon>
        <taxon>Talaromyces</taxon>
        <taxon>Talaromyces sect. Talaromyces</taxon>
    </lineage>
</organism>
<feature type="non-terminal residue" evidence="1">
    <location>
        <position position="1"/>
    </location>
</feature>